<dbReference type="Gene3D" id="3.40.50.150">
    <property type="entry name" value="Vaccinia Virus protein VP39"/>
    <property type="match status" value="1"/>
</dbReference>
<dbReference type="KEGG" id="fmr:Fuma_01450"/>
<dbReference type="GO" id="GO:0008757">
    <property type="term" value="F:S-adenosylmethionine-dependent methyltransferase activity"/>
    <property type="evidence" value="ECO:0007669"/>
    <property type="project" value="InterPro"/>
</dbReference>
<keyword evidence="2" id="KW-0489">Methyltransferase</keyword>
<dbReference type="PANTHER" id="PTHR43591">
    <property type="entry name" value="METHYLTRANSFERASE"/>
    <property type="match status" value="1"/>
</dbReference>
<keyword evidence="2" id="KW-0808">Transferase</keyword>
<dbReference type="InterPro" id="IPR013216">
    <property type="entry name" value="Methyltransf_11"/>
</dbReference>
<dbReference type="GO" id="GO:0032259">
    <property type="term" value="P:methylation"/>
    <property type="evidence" value="ECO:0007669"/>
    <property type="project" value="UniProtKB-KW"/>
</dbReference>
<dbReference type="Proteomes" id="UP000187735">
    <property type="component" value="Chromosome"/>
</dbReference>
<dbReference type="CDD" id="cd02440">
    <property type="entry name" value="AdoMet_MTases"/>
    <property type="match status" value="1"/>
</dbReference>
<dbReference type="SUPFAM" id="SSF53335">
    <property type="entry name" value="S-adenosyl-L-methionine-dependent methyltransferases"/>
    <property type="match status" value="1"/>
</dbReference>
<dbReference type="EMBL" id="CP017641">
    <property type="protein sequence ID" value="APZ91854.1"/>
    <property type="molecule type" value="Genomic_DNA"/>
</dbReference>
<dbReference type="EC" id="2.1.1.163" evidence="2"/>
<dbReference type="AlphaFoldDB" id="A0A1P8WCT6"/>
<protein>
    <submittedName>
        <fullName evidence="2">Demethylmenaquinone methyltransferase</fullName>
        <ecNumber evidence="2">2.1.1.163</ecNumber>
    </submittedName>
</protein>
<dbReference type="OrthoDB" id="272052at2"/>
<reference evidence="2 3" key="1">
    <citation type="journal article" date="2016" name="Front. Microbiol.">
        <title>Fuerstia marisgermanicae gen. nov., sp. nov., an Unusual Member of the Phylum Planctomycetes from the German Wadden Sea.</title>
        <authorList>
            <person name="Kohn T."/>
            <person name="Heuer A."/>
            <person name="Jogler M."/>
            <person name="Vollmers J."/>
            <person name="Boedeker C."/>
            <person name="Bunk B."/>
            <person name="Rast P."/>
            <person name="Borchert D."/>
            <person name="Glockner I."/>
            <person name="Freese H.M."/>
            <person name="Klenk H.P."/>
            <person name="Overmann J."/>
            <person name="Kaster A.K."/>
            <person name="Rohde M."/>
            <person name="Wiegand S."/>
            <person name="Jogler C."/>
        </authorList>
    </citation>
    <scope>NUCLEOTIDE SEQUENCE [LARGE SCALE GENOMIC DNA]</scope>
    <source>
        <strain evidence="2 3">NH11</strain>
    </source>
</reference>
<keyword evidence="3" id="KW-1185">Reference proteome</keyword>
<dbReference type="RefSeq" id="WP_077023548.1">
    <property type="nucleotide sequence ID" value="NZ_CP017641.1"/>
</dbReference>
<dbReference type="GO" id="GO:0043770">
    <property type="term" value="F:demethylmenaquinone methyltransferase activity"/>
    <property type="evidence" value="ECO:0007669"/>
    <property type="project" value="UniProtKB-EC"/>
</dbReference>
<gene>
    <name evidence="2" type="primary">ubiE_2</name>
    <name evidence="2" type="ORF">Fuma_01450</name>
</gene>
<name>A0A1P8WCT6_9PLAN</name>
<evidence type="ECO:0000259" key="1">
    <source>
        <dbReference type="Pfam" id="PF08241"/>
    </source>
</evidence>
<accession>A0A1P8WCT6</accession>
<organism evidence="2 3">
    <name type="scientific">Fuerstiella marisgermanici</name>
    <dbReference type="NCBI Taxonomy" id="1891926"/>
    <lineage>
        <taxon>Bacteria</taxon>
        <taxon>Pseudomonadati</taxon>
        <taxon>Planctomycetota</taxon>
        <taxon>Planctomycetia</taxon>
        <taxon>Planctomycetales</taxon>
        <taxon>Planctomycetaceae</taxon>
        <taxon>Fuerstiella</taxon>
    </lineage>
</organism>
<evidence type="ECO:0000313" key="3">
    <source>
        <dbReference type="Proteomes" id="UP000187735"/>
    </source>
</evidence>
<feature type="domain" description="Methyltransferase type 11" evidence="1">
    <location>
        <begin position="80"/>
        <end position="175"/>
    </location>
</feature>
<dbReference type="Pfam" id="PF08241">
    <property type="entry name" value="Methyltransf_11"/>
    <property type="match status" value="1"/>
</dbReference>
<evidence type="ECO:0000313" key="2">
    <source>
        <dbReference type="EMBL" id="APZ91854.1"/>
    </source>
</evidence>
<dbReference type="STRING" id="1891926.Fuma_01450"/>
<sequence length="238" mass="26957">MKKAVSKWRSAAKSKVRRFAEFGGIREQPLNQYQSSVKKLYDGPQGAVLKFSSILSLHEPLMGQLFKSGRFDSSRFDRILDVGSGAGQIIRHLLQTAQPDAEIVGFDLSAEMLRRARERLDSDRPFFVAADMMQMPFRDNSFDCVTCGYVLEHIPDPLPGLSEFARVLKPGGVALLLVTEDSISGLLTSHTWKCRTFSRGELRDACDRVGLEWDRELWFTRFHEVMKMGGILVEVVKR</sequence>
<dbReference type="InterPro" id="IPR029063">
    <property type="entry name" value="SAM-dependent_MTases_sf"/>
</dbReference>
<proteinExistence type="predicted"/>